<dbReference type="Proteomes" id="UP001220209">
    <property type="component" value="Chromosome 2"/>
</dbReference>
<organism evidence="1 4">
    <name type="scientific">Burkholderia contaminans</name>
    <dbReference type="NCBI Taxonomy" id="488447"/>
    <lineage>
        <taxon>Bacteria</taxon>
        <taxon>Pseudomonadati</taxon>
        <taxon>Pseudomonadota</taxon>
        <taxon>Betaproteobacteria</taxon>
        <taxon>Burkholderiales</taxon>
        <taxon>Burkholderiaceae</taxon>
        <taxon>Burkholderia</taxon>
        <taxon>Burkholderia cepacia complex</taxon>
    </lineage>
</organism>
<dbReference type="Proteomes" id="UP000611459">
    <property type="component" value="Unassembled WGS sequence"/>
</dbReference>
<dbReference type="EMBL" id="JAGEMX010000007">
    <property type="protein sequence ID" value="MBO1832219.1"/>
    <property type="molecule type" value="Genomic_DNA"/>
</dbReference>
<protein>
    <recommendedName>
        <fullName evidence="7">DUF2867 domain-containing protein</fullName>
    </recommendedName>
</protein>
<dbReference type="EMBL" id="JAENIB010000004">
    <property type="protein sequence ID" value="MBK1930926.1"/>
    <property type="molecule type" value="Genomic_DNA"/>
</dbReference>
<dbReference type="RefSeq" id="WP_039349924.1">
    <property type="nucleotide sequence ID" value="NZ_AP018357.1"/>
</dbReference>
<dbReference type="AlphaFoldDB" id="A0A1E3FF95"/>
<dbReference type="GeneID" id="93188502"/>
<dbReference type="OrthoDB" id="5464833at2"/>
<evidence type="ECO:0000313" key="4">
    <source>
        <dbReference type="Proteomes" id="UP000611459"/>
    </source>
</evidence>
<keyword evidence="5" id="KW-1185">Reference proteome</keyword>
<evidence type="ECO:0000313" key="3">
    <source>
        <dbReference type="EMBL" id="WFN21757.1"/>
    </source>
</evidence>
<dbReference type="EMBL" id="CP090641">
    <property type="protein sequence ID" value="WFN21757.1"/>
    <property type="molecule type" value="Genomic_DNA"/>
</dbReference>
<name>A0A1E3FF95_9BURK</name>
<evidence type="ECO:0000313" key="1">
    <source>
        <dbReference type="EMBL" id="MBK1930926.1"/>
    </source>
</evidence>
<gene>
    <name evidence="2" type="ORF">J4M89_22825</name>
    <name evidence="1" type="ORF">JIN94_13650</name>
    <name evidence="3" type="ORF">LXE91_24165</name>
</gene>
<evidence type="ECO:0000313" key="2">
    <source>
        <dbReference type="EMBL" id="MBO1832219.1"/>
    </source>
</evidence>
<evidence type="ECO:0008006" key="7">
    <source>
        <dbReference type="Google" id="ProtNLM"/>
    </source>
</evidence>
<reference evidence="2 5" key="2">
    <citation type="submission" date="2021-03" db="EMBL/GenBank/DDBJ databases">
        <title>Clinical course, treatment and visual outcome of an outbreak of Burkholderia contaminans endophthalmitis following cataract surgery.</title>
        <authorList>
            <person name="Lind C."/>
            <person name="Olsen K."/>
            <person name="Angelsen N.K."/>
            <person name="Krefting E.A."/>
            <person name="Fossen K."/>
            <person name="Gravningen K."/>
            <person name="Depoorter E."/>
            <person name="Vandamme P."/>
            <person name="Bertelsen G."/>
        </authorList>
    </citation>
    <scope>NUCLEOTIDE SEQUENCE [LARGE SCALE GENOMIC DNA]</scope>
    <source>
        <strain evidence="2 5">51242556</strain>
    </source>
</reference>
<reference evidence="3 6" key="3">
    <citation type="submission" date="2021-12" db="EMBL/GenBank/DDBJ databases">
        <title>Genomic and phenotypic characterization of three Burkholderia contaminans isolates recovered from different sources.</title>
        <authorList>
            <person name="Lopez De Volder A."/>
            <person name="Fan Y."/>
            <person name="Nunvar J."/>
            <person name="Herrera T."/>
            <person name="Timp W."/>
            <person name="Degrossi J."/>
        </authorList>
    </citation>
    <scope>NUCLEOTIDE SEQUENCE [LARGE SCALE GENOMIC DNA]</scope>
    <source>
        <strain evidence="3 6">LMG 23361</strain>
    </source>
</reference>
<evidence type="ECO:0000313" key="5">
    <source>
        <dbReference type="Proteomes" id="UP000664048"/>
    </source>
</evidence>
<dbReference type="Proteomes" id="UP000664048">
    <property type="component" value="Unassembled WGS sequence"/>
</dbReference>
<reference evidence="1" key="1">
    <citation type="submission" date="2021-01" db="EMBL/GenBank/DDBJ databases">
        <title>Outbreak of Burkholderia contaminns endophthalmitis traced to a clinical ventilation system.</title>
        <authorList>
            <person name="Lipuma J."/>
            <person name="Spilker T."/>
            <person name="Kratholm J."/>
        </authorList>
    </citation>
    <scope>NUCLEOTIDE SEQUENCE</scope>
    <source>
        <strain evidence="1">HI4954</strain>
    </source>
</reference>
<sequence length="197" mass="21961">MNALGIVSESSTRTSAHKPPFIPSFGFHEVHESKPIEAAPARIIDTVTTLDMRTDPIVDALLNVREFPTAVAASLRHGTPRGERERFGLHAFTPLRRDETSVSLGLIGRFWRPDLGVLKIADTAAFVQHDDPRDAKLVLRFEVVGLASGAHLLRTETFVHCPTARTRLLFMPYWLAIRMASGWIRRRTLTAVEMALA</sequence>
<evidence type="ECO:0000313" key="6">
    <source>
        <dbReference type="Proteomes" id="UP001220209"/>
    </source>
</evidence>
<accession>A0A1E3FF95</accession>
<proteinExistence type="predicted"/>